<sequence>MRTLFISIFKISLIFGLLVPVTSFAEMPIYFSDVSAGIFRFQIKLAEQGNPEAQYKVGEMFEMGTGVSKDAQKAQVWFEKAAAQGHKKSGYKLLYLEIQSNGLNDFTKSQLGKLRQEAASGSANAQYFLGKMYSAGVGVPKSLNNALTWLNKATFNGVPEAEHEAISVEEELARIREREAKKRAGALEASKKRKAEDARLKAVKQKEDEKKRKAAAAKRKSNKDAEARRTSEQRRRLEEDRKAIADEKAQLERDRRAADAEKARKAKKEKDAKAKEKASFESDPCKGKSARFLSTCR</sequence>
<proteinExistence type="predicted"/>
<protein>
    <recommendedName>
        <fullName evidence="5">Sel1 repeat family protein</fullName>
    </recommendedName>
</protein>
<dbReference type="SUPFAM" id="SSF81901">
    <property type="entry name" value="HCP-like"/>
    <property type="match status" value="1"/>
</dbReference>
<evidence type="ECO:0000256" key="2">
    <source>
        <dbReference type="SAM" id="MobiDB-lite"/>
    </source>
</evidence>
<keyword evidence="4" id="KW-1185">Reference proteome</keyword>
<dbReference type="Pfam" id="PF08238">
    <property type="entry name" value="Sel1"/>
    <property type="match status" value="2"/>
</dbReference>
<feature type="region of interest" description="Disordered" evidence="2">
    <location>
        <begin position="183"/>
        <end position="297"/>
    </location>
</feature>
<dbReference type="InterPro" id="IPR051726">
    <property type="entry name" value="Chitin_Synth_Reg"/>
</dbReference>
<dbReference type="PANTHER" id="PTHR46430">
    <property type="entry name" value="PROTEIN SKT5-RELATED"/>
    <property type="match status" value="1"/>
</dbReference>
<dbReference type="InterPro" id="IPR006597">
    <property type="entry name" value="Sel1-like"/>
</dbReference>
<dbReference type="Gene3D" id="1.25.40.10">
    <property type="entry name" value="Tetratricopeptide repeat domain"/>
    <property type="match status" value="1"/>
</dbReference>
<comment type="caution">
    <text evidence="3">The sequence shown here is derived from an EMBL/GenBank/DDBJ whole genome shotgun (WGS) entry which is preliminary data.</text>
</comment>
<keyword evidence="1" id="KW-0677">Repeat</keyword>
<evidence type="ECO:0000313" key="4">
    <source>
        <dbReference type="Proteomes" id="UP000254266"/>
    </source>
</evidence>
<evidence type="ECO:0000313" key="3">
    <source>
        <dbReference type="EMBL" id="RDH83713.1"/>
    </source>
</evidence>
<feature type="compositionally biased region" description="Basic and acidic residues" evidence="2">
    <location>
        <begin position="194"/>
        <end position="211"/>
    </location>
</feature>
<accession>A0A370DFV3</accession>
<dbReference type="AlphaFoldDB" id="A0A370DFV3"/>
<reference evidence="3 4" key="1">
    <citation type="journal article" date="2018" name="ISME J.">
        <title>Endosymbiont genomes yield clues of tubeworm success.</title>
        <authorList>
            <person name="Li Y."/>
            <person name="Liles M.R."/>
            <person name="Halanych K.M."/>
        </authorList>
    </citation>
    <scope>NUCLEOTIDE SEQUENCE [LARGE SCALE GENOMIC DNA]</scope>
    <source>
        <strain evidence="3">A1464</strain>
    </source>
</reference>
<feature type="compositionally biased region" description="Basic and acidic residues" evidence="2">
    <location>
        <begin position="222"/>
        <end position="286"/>
    </location>
</feature>
<organism evidence="3 4">
    <name type="scientific">endosymbiont of Galathealinum brachiosum</name>
    <dbReference type="NCBI Taxonomy" id="2200906"/>
    <lineage>
        <taxon>Bacteria</taxon>
        <taxon>Pseudomonadati</taxon>
        <taxon>Pseudomonadota</taxon>
        <taxon>Gammaproteobacteria</taxon>
        <taxon>sulfur-oxidizing symbionts</taxon>
    </lineage>
</organism>
<dbReference type="SMART" id="SM00671">
    <property type="entry name" value="SEL1"/>
    <property type="match status" value="2"/>
</dbReference>
<dbReference type="EMBL" id="QFXC01000008">
    <property type="protein sequence ID" value="RDH83713.1"/>
    <property type="molecule type" value="Genomic_DNA"/>
</dbReference>
<dbReference type="Proteomes" id="UP000254266">
    <property type="component" value="Unassembled WGS sequence"/>
</dbReference>
<feature type="compositionally biased region" description="Basic residues" evidence="2">
    <location>
        <begin position="212"/>
        <end position="221"/>
    </location>
</feature>
<evidence type="ECO:0008006" key="5">
    <source>
        <dbReference type="Google" id="ProtNLM"/>
    </source>
</evidence>
<evidence type="ECO:0000256" key="1">
    <source>
        <dbReference type="ARBA" id="ARBA00022737"/>
    </source>
</evidence>
<gene>
    <name evidence="3" type="ORF">DIZ80_06115</name>
</gene>
<dbReference type="InterPro" id="IPR011990">
    <property type="entry name" value="TPR-like_helical_dom_sf"/>
</dbReference>
<name>A0A370DFV3_9GAMM</name>